<dbReference type="InterPro" id="IPR013785">
    <property type="entry name" value="Aldolase_TIM"/>
</dbReference>
<feature type="non-terminal residue" evidence="1">
    <location>
        <position position="1"/>
    </location>
</feature>
<dbReference type="GO" id="GO:0016829">
    <property type="term" value="F:lyase activity"/>
    <property type="evidence" value="ECO:0007669"/>
    <property type="project" value="InterPro"/>
</dbReference>
<dbReference type="SUPFAM" id="SSF51569">
    <property type="entry name" value="Aldolase"/>
    <property type="match status" value="1"/>
</dbReference>
<sequence length="48" mass="5318">KKVAESVNIQMMLYNIPIFTGVNINSETVAKLSEIENIVAVKEEAELP</sequence>
<protein>
    <submittedName>
        <fullName evidence="1">Uncharacterized protein</fullName>
    </submittedName>
</protein>
<evidence type="ECO:0000313" key="1">
    <source>
        <dbReference type="EMBL" id="GAI80712.1"/>
    </source>
</evidence>
<comment type="caution">
    <text evidence="1">The sequence shown here is derived from an EMBL/GenBank/DDBJ whole genome shotgun (WGS) entry which is preliminary data.</text>
</comment>
<dbReference type="Pfam" id="PF00701">
    <property type="entry name" value="DHDPS"/>
    <property type="match status" value="1"/>
</dbReference>
<dbReference type="Gene3D" id="3.20.20.70">
    <property type="entry name" value="Aldolase class I"/>
    <property type="match status" value="1"/>
</dbReference>
<reference evidence="1" key="1">
    <citation type="journal article" date="2014" name="Front. Microbiol.">
        <title>High frequency of phylogenetically diverse reductive dehalogenase-homologous genes in deep subseafloor sedimentary metagenomes.</title>
        <authorList>
            <person name="Kawai M."/>
            <person name="Futagami T."/>
            <person name="Toyoda A."/>
            <person name="Takaki Y."/>
            <person name="Nishi S."/>
            <person name="Hori S."/>
            <person name="Arai W."/>
            <person name="Tsubouchi T."/>
            <person name="Morono Y."/>
            <person name="Uchiyama I."/>
            <person name="Ito T."/>
            <person name="Fujiyama A."/>
            <person name="Inagaki F."/>
            <person name="Takami H."/>
        </authorList>
    </citation>
    <scope>NUCLEOTIDE SEQUENCE</scope>
    <source>
        <strain evidence="1">Expedition CK06-06</strain>
    </source>
</reference>
<gene>
    <name evidence="1" type="ORF">S12H4_21105</name>
</gene>
<dbReference type="EMBL" id="BARW01010807">
    <property type="protein sequence ID" value="GAI80712.1"/>
    <property type="molecule type" value="Genomic_DNA"/>
</dbReference>
<proteinExistence type="predicted"/>
<name>X1RIY4_9ZZZZ</name>
<dbReference type="InterPro" id="IPR002220">
    <property type="entry name" value="DapA-like"/>
</dbReference>
<accession>X1RIY4</accession>
<dbReference type="AlphaFoldDB" id="X1RIY4"/>
<organism evidence="1">
    <name type="scientific">marine sediment metagenome</name>
    <dbReference type="NCBI Taxonomy" id="412755"/>
    <lineage>
        <taxon>unclassified sequences</taxon>
        <taxon>metagenomes</taxon>
        <taxon>ecological metagenomes</taxon>
    </lineage>
</organism>